<gene>
    <name evidence="1" type="ORF">CALVIDRAFT_243162</name>
</gene>
<sequence length="189" mass="21672">MPRKCRLSLLTLRNGMKLDLRLPITMPTPASPHPQPTPVPHGLLSHAFVSDSIPGVEKLRDAHDWVTLLLPLADIPIRSRTATRATTFTRPRGEAGSESRSSTRWRMPQKRRLSNLMMTYDMKLDSQWPIHAPPDTRWCLHHTSGYRCRPLVLPRLRYRRYSPSREAAGCLRFGNPLLPLVDISRCRPQ</sequence>
<keyword evidence="2" id="KW-1185">Reference proteome</keyword>
<accession>A0A167JQ64</accession>
<reference evidence="1 2" key="1">
    <citation type="journal article" date="2016" name="Mol. Biol. Evol.">
        <title>Comparative Genomics of Early-Diverging Mushroom-Forming Fungi Provides Insights into the Origins of Lignocellulose Decay Capabilities.</title>
        <authorList>
            <person name="Nagy L.G."/>
            <person name="Riley R."/>
            <person name="Tritt A."/>
            <person name="Adam C."/>
            <person name="Daum C."/>
            <person name="Floudas D."/>
            <person name="Sun H."/>
            <person name="Yadav J.S."/>
            <person name="Pangilinan J."/>
            <person name="Larsson K.H."/>
            <person name="Matsuura K."/>
            <person name="Barry K."/>
            <person name="Labutti K."/>
            <person name="Kuo R."/>
            <person name="Ohm R.A."/>
            <person name="Bhattacharya S.S."/>
            <person name="Shirouzu T."/>
            <person name="Yoshinaga Y."/>
            <person name="Martin F.M."/>
            <person name="Grigoriev I.V."/>
            <person name="Hibbett D.S."/>
        </authorList>
    </citation>
    <scope>NUCLEOTIDE SEQUENCE [LARGE SCALE GENOMIC DNA]</scope>
    <source>
        <strain evidence="1 2">TUFC12733</strain>
    </source>
</reference>
<proteinExistence type="predicted"/>
<evidence type="ECO:0000313" key="1">
    <source>
        <dbReference type="EMBL" id="KZO93795.1"/>
    </source>
</evidence>
<name>A0A167JQ64_CALVF</name>
<dbReference type="EMBL" id="KV417299">
    <property type="protein sequence ID" value="KZO93795.1"/>
    <property type="molecule type" value="Genomic_DNA"/>
</dbReference>
<organism evidence="1 2">
    <name type="scientific">Calocera viscosa (strain TUFC12733)</name>
    <dbReference type="NCBI Taxonomy" id="1330018"/>
    <lineage>
        <taxon>Eukaryota</taxon>
        <taxon>Fungi</taxon>
        <taxon>Dikarya</taxon>
        <taxon>Basidiomycota</taxon>
        <taxon>Agaricomycotina</taxon>
        <taxon>Dacrymycetes</taxon>
        <taxon>Dacrymycetales</taxon>
        <taxon>Dacrymycetaceae</taxon>
        <taxon>Calocera</taxon>
    </lineage>
</organism>
<dbReference type="Proteomes" id="UP000076738">
    <property type="component" value="Unassembled WGS sequence"/>
</dbReference>
<protein>
    <submittedName>
        <fullName evidence="1">Uncharacterized protein</fullName>
    </submittedName>
</protein>
<dbReference type="AlphaFoldDB" id="A0A167JQ64"/>
<evidence type="ECO:0000313" key="2">
    <source>
        <dbReference type="Proteomes" id="UP000076738"/>
    </source>
</evidence>